<protein>
    <submittedName>
        <fullName evidence="2">Uncharacterized protein</fullName>
    </submittedName>
</protein>
<dbReference type="Proteomes" id="UP001066276">
    <property type="component" value="Chromosome 9"/>
</dbReference>
<organism evidence="2 3">
    <name type="scientific">Pleurodeles waltl</name>
    <name type="common">Iberian ribbed newt</name>
    <dbReference type="NCBI Taxonomy" id="8319"/>
    <lineage>
        <taxon>Eukaryota</taxon>
        <taxon>Metazoa</taxon>
        <taxon>Chordata</taxon>
        <taxon>Craniata</taxon>
        <taxon>Vertebrata</taxon>
        <taxon>Euteleostomi</taxon>
        <taxon>Amphibia</taxon>
        <taxon>Batrachia</taxon>
        <taxon>Caudata</taxon>
        <taxon>Salamandroidea</taxon>
        <taxon>Salamandridae</taxon>
        <taxon>Pleurodelinae</taxon>
        <taxon>Pleurodeles</taxon>
    </lineage>
</organism>
<sequence>MPRRENGGTGPCPWTVPARPLRSRRVWRRGETVQRRLEGDAPVRLARDWAPDCRREPEREWAPPGSLMTLREPFTPASCKVRRRGHGRRGEPQQREREKQGFRARSQHHYDEGPLSHNPKEL</sequence>
<accession>A0AAV7MZV5</accession>
<proteinExistence type="predicted"/>
<keyword evidence="3" id="KW-1185">Reference proteome</keyword>
<evidence type="ECO:0000313" key="3">
    <source>
        <dbReference type="Proteomes" id="UP001066276"/>
    </source>
</evidence>
<dbReference type="EMBL" id="JANPWB010000013">
    <property type="protein sequence ID" value="KAJ1107837.1"/>
    <property type="molecule type" value="Genomic_DNA"/>
</dbReference>
<feature type="compositionally biased region" description="Basic and acidic residues" evidence="1">
    <location>
        <begin position="108"/>
        <end position="122"/>
    </location>
</feature>
<reference evidence="2" key="1">
    <citation type="journal article" date="2022" name="bioRxiv">
        <title>Sequencing and chromosome-scale assembly of the giantPleurodeles waltlgenome.</title>
        <authorList>
            <person name="Brown T."/>
            <person name="Elewa A."/>
            <person name="Iarovenko S."/>
            <person name="Subramanian E."/>
            <person name="Araus A.J."/>
            <person name="Petzold A."/>
            <person name="Susuki M."/>
            <person name="Suzuki K.-i.T."/>
            <person name="Hayashi T."/>
            <person name="Toyoda A."/>
            <person name="Oliveira C."/>
            <person name="Osipova E."/>
            <person name="Leigh N.D."/>
            <person name="Simon A."/>
            <person name="Yun M.H."/>
        </authorList>
    </citation>
    <scope>NUCLEOTIDE SEQUENCE</scope>
    <source>
        <strain evidence="2">20211129_DDA</strain>
        <tissue evidence="2">Liver</tissue>
    </source>
</reference>
<evidence type="ECO:0000313" key="2">
    <source>
        <dbReference type="EMBL" id="KAJ1107837.1"/>
    </source>
</evidence>
<comment type="caution">
    <text evidence="2">The sequence shown here is derived from an EMBL/GenBank/DDBJ whole genome shotgun (WGS) entry which is preliminary data.</text>
</comment>
<dbReference type="AlphaFoldDB" id="A0AAV7MZV5"/>
<feature type="compositionally biased region" description="Basic and acidic residues" evidence="1">
    <location>
        <begin position="88"/>
        <end position="101"/>
    </location>
</feature>
<gene>
    <name evidence="2" type="ORF">NDU88_005226</name>
</gene>
<evidence type="ECO:0000256" key="1">
    <source>
        <dbReference type="SAM" id="MobiDB-lite"/>
    </source>
</evidence>
<name>A0AAV7MZV5_PLEWA</name>
<feature type="region of interest" description="Disordered" evidence="1">
    <location>
        <begin position="55"/>
        <end position="122"/>
    </location>
</feature>